<comment type="caution">
    <text evidence="6">The sequence shown here is derived from an EMBL/GenBank/DDBJ whole genome shotgun (WGS) entry which is preliminary data.</text>
</comment>
<name>A0A820HBE2_9BILA</name>
<gene>
    <name evidence="6" type="ORF">KXQ929_LOCUS44975</name>
</gene>
<dbReference type="InterPro" id="IPR008594">
    <property type="entry name" value="DcpS/DCS2"/>
</dbReference>
<organism evidence="6 7">
    <name type="scientific">Adineta steineri</name>
    <dbReference type="NCBI Taxonomy" id="433720"/>
    <lineage>
        <taxon>Eukaryota</taxon>
        <taxon>Metazoa</taxon>
        <taxon>Spiralia</taxon>
        <taxon>Gnathifera</taxon>
        <taxon>Rotifera</taxon>
        <taxon>Eurotatoria</taxon>
        <taxon>Bdelloidea</taxon>
        <taxon>Adinetida</taxon>
        <taxon>Adinetidae</taxon>
        <taxon>Adineta</taxon>
    </lineage>
</organism>
<dbReference type="EC" id="3.6.1.59" evidence="1"/>
<reference evidence="6" key="1">
    <citation type="submission" date="2021-02" db="EMBL/GenBank/DDBJ databases">
        <authorList>
            <person name="Nowell W R."/>
        </authorList>
    </citation>
    <scope>NUCLEOTIDE SEQUENCE</scope>
</reference>
<dbReference type="Pfam" id="PF05652">
    <property type="entry name" value="DcpS"/>
    <property type="match status" value="1"/>
</dbReference>
<feature type="non-terminal residue" evidence="6">
    <location>
        <position position="85"/>
    </location>
</feature>
<evidence type="ECO:0000256" key="3">
    <source>
        <dbReference type="ARBA" id="ARBA00029885"/>
    </source>
</evidence>
<accession>A0A820HBE2</accession>
<proteinExistence type="predicted"/>
<dbReference type="GO" id="GO:0140932">
    <property type="term" value="F:5'-(N(7)-methyl 5'-triphosphoguanosine)-[mRNA] diphosphatase activity"/>
    <property type="evidence" value="ECO:0007669"/>
    <property type="project" value="UniProtKB-EC"/>
</dbReference>
<dbReference type="EMBL" id="CAJOBB010013457">
    <property type="protein sequence ID" value="CAF4290812.1"/>
    <property type="molecule type" value="Genomic_DNA"/>
</dbReference>
<evidence type="ECO:0000313" key="7">
    <source>
        <dbReference type="Proteomes" id="UP000663868"/>
    </source>
</evidence>
<protein>
    <recommendedName>
        <fullName evidence="2">m7GpppX diphosphatase</fullName>
        <ecNumber evidence="1">3.6.1.59</ecNumber>
    </recommendedName>
    <alternativeName>
        <fullName evidence="4">Decapping scavenger enzyme</fullName>
    </alternativeName>
    <alternativeName>
        <fullName evidence="3">Scavenger mRNA-decapping enzyme DcpS</fullName>
    </alternativeName>
</protein>
<dbReference type="GO" id="GO:0000290">
    <property type="term" value="P:deadenylation-dependent decapping of nuclear-transcribed mRNA"/>
    <property type="evidence" value="ECO:0007669"/>
    <property type="project" value="InterPro"/>
</dbReference>
<evidence type="ECO:0000256" key="1">
    <source>
        <dbReference type="ARBA" id="ARBA00012520"/>
    </source>
</evidence>
<dbReference type="Gene3D" id="3.30.200.40">
    <property type="entry name" value="Scavenger mRNA decapping enzyme, N-terminal domain"/>
    <property type="match status" value="1"/>
</dbReference>
<evidence type="ECO:0000256" key="5">
    <source>
        <dbReference type="ARBA" id="ARBA00048222"/>
    </source>
</evidence>
<evidence type="ECO:0000313" key="6">
    <source>
        <dbReference type="EMBL" id="CAF4290812.1"/>
    </source>
</evidence>
<evidence type="ECO:0000256" key="2">
    <source>
        <dbReference type="ARBA" id="ARBA00015636"/>
    </source>
</evidence>
<dbReference type="InterPro" id="IPR011145">
    <property type="entry name" value="Scavenger_mRNA_decap_enz_N"/>
</dbReference>
<dbReference type="SUPFAM" id="SSF102860">
    <property type="entry name" value="mRNA decapping enzyme DcpS N-terminal domain"/>
    <property type="match status" value="1"/>
</dbReference>
<evidence type="ECO:0000256" key="4">
    <source>
        <dbReference type="ARBA" id="ARBA00030609"/>
    </source>
</evidence>
<dbReference type="AlphaFoldDB" id="A0A820HBE2"/>
<sequence>MAEWNKNVKLLRILNDNHELKFVAIEGEVEAKDGETKSAVLLFEKTPFQFDDVTKLMQGDEQQFKVDFITDIYHKYTVEAQSACN</sequence>
<comment type="catalytic activity">
    <reaction evidence="5">
        <text>a 5'-end (N(7)-methyl 5'-triphosphoguanosine)-ribonucleoside in mRNA + H2O = N(7)-methyl-GMP + a 5'-end diphospho-ribonucleoside in mRNA + 2 H(+)</text>
        <dbReference type="Rhea" id="RHEA:65388"/>
        <dbReference type="Rhea" id="RHEA-COMP:17165"/>
        <dbReference type="Rhea" id="RHEA-COMP:17167"/>
        <dbReference type="ChEBI" id="CHEBI:15377"/>
        <dbReference type="ChEBI" id="CHEBI:15378"/>
        <dbReference type="ChEBI" id="CHEBI:58285"/>
        <dbReference type="ChEBI" id="CHEBI:156461"/>
        <dbReference type="ChEBI" id="CHEBI:167616"/>
        <dbReference type="EC" id="3.6.1.59"/>
    </reaction>
</comment>
<dbReference type="Proteomes" id="UP000663868">
    <property type="component" value="Unassembled WGS sequence"/>
</dbReference>